<sequence length="126" mass="14464">MELHLQLRADEGTPLSDPTCYRHLVGSLVYLTLTRPDIAYVVHVLSQFVSAPTYVHYAHLLRLLRYLRTTPSRGLLFSQHSSLELRSYSDATWASDPSDRRYWLLFVLGLFSHCLEVQEAKLSVSV</sequence>
<accession>A0AB40C5Q6</accession>
<dbReference type="AlphaFoldDB" id="A0AB40C5Q6"/>
<organism evidence="1 2">
    <name type="scientific">Dioscorea cayennensis subsp. rotundata</name>
    <name type="common">White Guinea yam</name>
    <name type="synonym">Dioscorea rotundata</name>
    <dbReference type="NCBI Taxonomy" id="55577"/>
    <lineage>
        <taxon>Eukaryota</taxon>
        <taxon>Viridiplantae</taxon>
        <taxon>Streptophyta</taxon>
        <taxon>Embryophyta</taxon>
        <taxon>Tracheophyta</taxon>
        <taxon>Spermatophyta</taxon>
        <taxon>Magnoliopsida</taxon>
        <taxon>Liliopsida</taxon>
        <taxon>Dioscoreales</taxon>
        <taxon>Dioscoreaceae</taxon>
        <taxon>Dioscorea</taxon>
    </lineage>
</organism>
<dbReference type="PANTHER" id="PTHR11439:SF461">
    <property type="entry name" value="OS10G0432200 PROTEIN"/>
    <property type="match status" value="1"/>
</dbReference>
<keyword evidence="1" id="KW-1185">Reference proteome</keyword>
<name>A0AB40C5Q6_DIOCR</name>
<protein>
    <submittedName>
        <fullName evidence="2">Secreted RxLR effector protein 161-like</fullName>
    </submittedName>
</protein>
<dbReference type="GeneID" id="120271587"/>
<gene>
    <name evidence="2" type="primary">LOC120271587</name>
</gene>
<evidence type="ECO:0000313" key="1">
    <source>
        <dbReference type="Proteomes" id="UP001515500"/>
    </source>
</evidence>
<dbReference type="Proteomes" id="UP001515500">
    <property type="component" value="Chromosome 11"/>
</dbReference>
<evidence type="ECO:0000313" key="2">
    <source>
        <dbReference type="RefSeq" id="XP_039134202.1"/>
    </source>
</evidence>
<proteinExistence type="predicted"/>
<dbReference type="PANTHER" id="PTHR11439">
    <property type="entry name" value="GAG-POL-RELATED RETROTRANSPOSON"/>
    <property type="match status" value="1"/>
</dbReference>
<reference evidence="2" key="1">
    <citation type="submission" date="2025-08" db="UniProtKB">
        <authorList>
            <consortium name="RefSeq"/>
        </authorList>
    </citation>
    <scope>IDENTIFICATION</scope>
</reference>
<dbReference type="RefSeq" id="XP_039134202.1">
    <property type="nucleotide sequence ID" value="XM_039278268.1"/>
</dbReference>